<evidence type="ECO:0000313" key="1">
    <source>
        <dbReference type="EMBL" id="KAL0280571.1"/>
    </source>
</evidence>
<proteinExistence type="predicted"/>
<accession>A0AAW2IFS5</accession>
<dbReference type="EMBL" id="JARGDH010000001">
    <property type="protein sequence ID" value="KAL0280571.1"/>
    <property type="molecule type" value="Genomic_DNA"/>
</dbReference>
<sequence>MFQSKHTEAKTTASVSEAKHHVTDVYMSAVVRCMVLPQRGNLFYPQNRRESSVQLRVCRRFYGPKMRVQRFGWFLFTFKTKGAAGNRFDSRRRDDSSVPSGYSLYYIVPTLPEKNEGEKIGGHRSNGWTWTRFGATAV</sequence>
<name>A0AAW2IFS5_9NEOP</name>
<protein>
    <submittedName>
        <fullName evidence="1">Uncharacterized protein</fullName>
    </submittedName>
</protein>
<reference evidence="1" key="1">
    <citation type="journal article" date="2024" name="Gigascience">
        <title>Chromosome-level genome of the poultry shaft louse Menopon gallinae provides insight into the host-switching and adaptive evolution of parasitic lice.</title>
        <authorList>
            <person name="Xu Y."/>
            <person name="Ma L."/>
            <person name="Liu S."/>
            <person name="Liang Y."/>
            <person name="Liu Q."/>
            <person name="He Z."/>
            <person name="Tian L."/>
            <person name="Duan Y."/>
            <person name="Cai W."/>
            <person name="Li H."/>
            <person name="Song F."/>
        </authorList>
    </citation>
    <scope>NUCLEOTIDE SEQUENCE</scope>
    <source>
        <strain evidence="1">Cailab_2023a</strain>
    </source>
</reference>
<comment type="caution">
    <text evidence="1">The sequence shown here is derived from an EMBL/GenBank/DDBJ whole genome shotgun (WGS) entry which is preliminary data.</text>
</comment>
<dbReference type="AlphaFoldDB" id="A0AAW2IFS5"/>
<gene>
    <name evidence="1" type="ORF">PYX00_001830</name>
</gene>
<organism evidence="1">
    <name type="scientific">Menopon gallinae</name>
    <name type="common">poultry shaft louse</name>
    <dbReference type="NCBI Taxonomy" id="328185"/>
    <lineage>
        <taxon>Eukaryota</taxon>
        <taxon>Metazoa</taxon>
        <taxon>Ecdysozoa</taxon>
        <taxon>Arthropoda</taxon>
        <taxon>Hexapoda</taxon>
        <taxon>Insecta</taxon>
        <taxon>Pterygota</taxon>
        <taxon>Neoptera</taxon>
        <taxon>Paraneoptera</taxon>
        <taxon>Psocodea</taxon>
        <taxon>Troctomorpha</taxon>
        <taxon>Phthiraptera</taxon>
        <taxon>Amblycera</taxon>
        <taxon>Menoponidae</taxon>
        <taxon>Menopon</taxon>
    </lineage>
</organism>